<proteinExistence type="predicted"/>
<organism evidence="1 2">
    <name type="scientific">Streptomyces guryensis</name>
    <dbReference type="NCBI Taxonomy" id="2886947"/>
    <lineage>
        <taxon>Bacteria</taxon>
        <taxon>Bacillati</taxon>
        <taxon>Actinomycetota</taxon>
        <taxon>Actinomycetes</taxon>
        <taxon>Kitasatosporales</taxon>
        <taxon>Streptomycetaceae</taxon>
        <taxon>Streptomyces</taxon>
    </lineage>
</organism>
<dbReference type="Proteomes" id="UP001108029">
    <property type="component" value="Unassembled WGS sequence"/>
</dbReference>
<dbReference type="Gene3D" id="2.60.120.10">
    <property type="entry name" value="Jelly Rolls"/>
    <property type="match status" value="1"/>
</dbReference>
<dbReference type="AlphaFoldDB" id="A0A9Q3Z8K8"/>
<accession>A0A9Q3Z8K8</accession>
<dbReference type="InterPro" id="IPR011051">
    <property type="entry name" value="RmlC_Cupin_sf"/>
</dbReference>
<dbReference type="InterPro" id="IPR014710">
    <property type="entry name" value="RmlC-like_jellyroll"/>
</dbReference>
<evidence type="ECO:0000313" key="2">
    <source>
        <dbReference type="Proteomes" id="UP001108029"/>
    </source>
</evidence>
<sequence length="133" mass="13769">MSKADRQVGREPEAAVPRILCDTDALTATAAGGAAVLWKLDESGRQLDANLVRLTPGRHIAPHAEPDLDVLVLVVAGDGALGAGPGAEPQALTTGTLLWLPHGCTRSITAGDDGLAYLTVHRRRPGLQIGQAP</sequence>
<dbReference type="RefSeq" id="WP_232653916.1">
    <property type="nucleotide sequence ID" value="NZ_JAJSBI010000027.1"/>
</dbReference>
<evidence type="ECO:0008006" key="3">
    <source>
        <dbReference type="Google" id="ProtNLM"/>
    </source>
</evidence>
<comment type="caution">
    <text evidence="1">The sequence shown here is derived from an EMBL/GenBank/DDBJ whole genome shotgun (WGS) entry which is preliminary data.</text>
</comment>
<name>A0A9Q3Z8K8_9ACTN</name>
<dbReference type="CDD" id="cd02208">
    <property type="entry name" value="cupin_RmlC-like"/>
    <property type="match status" value="1"/>
</dbReference>
<reference evidence="1" key="1">
    <citation type="submission" date="2021-12" db="EMBL/GenBank/DDBJ databases">
        <authorList>
            <person name="Lee J.-H."/>
            <person name="Kim S.-B."/>
        </authorList>
    </citation>
    <scope>NUCLEOTIDE SEQUENCE</scope>
    <source>
        <strain evidence="1">NR30</strain>
    </source>
</reference>
<keyword evidence="2" id="KW-1185">Reference proteome</keyword>
<dbReference type="EMBL" id="JAJSBI010000027">
    <property type="protein sequence ID" value="MCD9879326.1"/>
    <property type="molecule type" value="Genomic_DNA"/>
</dbReference>
<protein>
    <recommendedName>
        <fullName evidence="3">AraC-type arabinose-binding/dimerisation domain-containing protein</fullName>
    </recommendedName>
</protein>
<gene>
    <name evidence="1" type="ORF">LJ657_38175</name>
</gene>
<dbReference type="SUPFAM" id="SSF51182">
    <property type="entry name" value="RmlC-like cupins"/>
    <property type="match status" value="1"/>
</dbReference>
<evidence type="ECO:0000313" key="1">
    <source>
        <dbReference type="EMBL" id="MCD9879326.1"/>
    </source>
</evidence>